<feature type="compositionally biased region" description="Basic and acidic residues" evidence="1">
    <location>
        <begin position="382"/>
        <end position="392"/>
    </location>
</feature>
<feature type="region of interest" description="Disordered" evidence="1">
    <location>
        <begin position="196"/>
        <end position="238"/>
    </location>
</feature>
<dbReference type="PANTHER" id="PTHR41747:SF1">
    <property type="entry name" value="CHROMOSOME UNDETERMINED SCAFFOLD_128, WHOLE GENOME SHOTGUN SEQUENCE"/>
    <property type="match status" value="1"/>
</dbReference>
<sequence>MADAAGPPFLPSSMPSNLEGWGLVPCHKALPPSLKPPPVNVGAKGRAIIRDIEAENREAALRAEERRREEAAKAESVSAFNAQLRAAILTGDDVTFWRPAKHIEEVRQSLEASKVRAAETAAERAAAAAAEKAAVEKARLAATSSADDFVNALVGEASKTLHGTSRAAMVDFVEGLVQEAKQLGASGAMPAEAGAGAGAAAEGRGDGTAAAGPSGKDREARPASRGRPGTSSGGKAKPAWALTAEKLAELEAAEEEELLAFADGLDIDGFLASLEDVELEENVRAVRGDGPPPGEERKWRQNLVRAVNDAALRRAQASAQRRAAATGPAGGGADDLASLAEGGPVASVSGVSRTSAARSRAARQGSPGADGKDGGWDGSSRAAEDVGRMERSKAAAVEASDFLRENPEMRAVHSSASVRAQLAKTEGVAQG</sequence>
<protein>
    <submittedName>
        <fullName evidence="2">Uncharacterized protein</fullName>
    </submittedName>
</protein>
<dbReference type="EMBL" id="JAEHOE010000137">
    <property type="protein sequence ID" value="KAG2484998.1"/>
    <property type="molecule type" value="Genomic_DNA"/>
</dbReference>
<gene>
    <name evidence="2" type="ORF">HYH03_016202</name>
</gene>
<feature type="region of interest" description="Disordered" evidence="1">
    <location>
        <begin position="411"/>
        <end position="431"/>
    </location>
</feature>
<dbReference type="PANTHER" id="PTHR41747">
    <property type="entry name" value="CHROMOSOME UNDETERMINED SCAFFOLD_128, WHOLE GENOME SHOTGUN SEQUENCE"/>
    <property type="match status" value="1"/>
</dbReference>
<reference evidence="2" key="1">
    <citation type="journal article" date="2020" name="bioRxiv">
        <title>Comparative genomics of Chlamydomonas.</title>
        <authorList>
            <person name="Craig R.J."/>
            <person name="Hasan A.R."/>
            <person name="Ness R.W."/>
            <person name="Keightley P.D."/>
        </authorList>
    </citation>
    <scope>NUCLEOTIDE SEQUENCE</scope>
    <source>
        <strain evidence="2">CCAP 11/70</strain>
    </source>
</reference>
<evidence type="ECO:0000256" key="1">
    <source>
        <dbReference type="SAM" id="MobiDB-lite"/>
    </source>
</evidence>
<feature type="compositionally biased region" description="Low complexity" evidence="1">
    <location>
        <begin position="314"/>
        <end position="327"/>
    </location>
</feature>
<dbReference type="OrthoDB" id="541685at2759"/>
<evidence type="ECO:0000313" key="3">
    <source>
        <dbReference type="Proteomes" id="UP000612055"/>
    </source>
</evidence>
<feature type="compositionally biased region" description="Low complexity" evidence="1">
    <location>
        <begin position="196"/>
        <end position="212"/>
    </location>
</feature>
<comment type="caution">
    <text evidence="2">The sequence shown here is derived from an EMBL/GenBank/DDBJ whole genome shotgun (WGS) entry which is preliminary data.</text>
</comment>
<name>A0A835XJ20_9CHLO</name>
<dbReference type="AlphaFoldDB" id="A0A835XJ20"/>
<keyword evidence="3" id="KW-1185">Reference proteome</keyword>
<accession>A0A835XJ20</accession>
<proteinExistence type="predicted"/>
<feature type="region of interest" description="Disordered" evidence="1">
    <location>
        <begin position="314"/>
        <end position="392"/>
    </location>
</feature>
<dbReference type="Proteomes" id="UP000612055">
    <property type="component" value="Unassembled WGS sequence"/>
</dbReference>
<evidence type="ECO:0000313" key="2">
    <source>
        <dbReference type="EMBL" id="KAG2484998.1"/>
    </source>
</evidence>
<feature type="compositionally biased region" description="Low complexity" evidence="1">
    <location>
        <begin position="334"/>
        <end position="369"/>
    </location>
</feature>
<organism evidence="2 3">
    <name type="scientific">Edaphochlamys debaryana</name>
    <dbReference type="NCBI Taxonomy" id="47281"/>
    <lineage>
        <taxon>Eukaryota</taxon>
        <taxon>Viridiplantae</taxon>
        <taxon>Chlorophyta</taxon>
        <taxon>core chlorophytes</taxon>
        <taxon>Chlorophyceae</taxon>
        <taxon>CS clade</taxon>
        <taxon>Chlamydomonadales</taxon>
        <taxon>Chlamydomonadales incertae sedis</taxon>
        <taxon>Edaphochlamys</taxon>
    </lineage>
</organism>